<name>A0A6G1KAB7_9PLEO</name>
<evidence type="ECO:0000313" key="2">
    <source>
        <dbReference type="Proteomes" id="UP000799428"/>
    </source>
</evidence>
<keyword evidence="2" id="KW-1185">Reference proteome</keyword>
<dbReference type="EMBL" id="MU005770">
    <property type="protein sequence ID" value="KAF2709307.1"/>
    <property type="molecule type" value="Genomic_DNA"/>
</dbReference>
<organism evidence="1 2">
    <name type="scientific">Pleomassaria siparia CBS 279.74</name>
    <dbReference type="NCBI Taxonomy" id="1314801"/>
    <lineage>
        <taxon>Eukaryota</taxon>
        <taxon>Fungi</taxon>
        <taxon>Dikarya</taxon>
        <taxon>Ascomycota</taxon>
        <taxon>Pezizomycotina</taxon>
        <taxon>Dothideomycetes</taxon>
        <taxon>Pleosporomycetidae</taxon>
        <taxon>Pleosporales</taxon>
        <taxon>Pleomassariaceae</taxon>
        <taxon>Pleomassaria</taxon>
    </lineage>
</organism>
<dbReference type="Proteomes" id="UP000799428">
    <property type="component" value="Unassembled WGS sequence"/>
</dbReference>
<proteinExistence type="predicted"/>
<reference evidence="1" key="1">
    <citation type="journal article" date="2020" name="Stud. Mycol.">
        <title>101 Dothideomycetes genomes: a test case for predicting lifestyles and emergence of pathogens.</title>
        <authorList>
            <person name="Haridas S."/>
            <person name="Albert R."/>
            <person name="Binder M."/>
            <person name="Bloem J."/>
            <person name="Labutti K."/>
            <person name="Salamov A."/>
            <person name="Andreopoulos B."/>
            <person name="Baker S."/>
            <person name="Barry K."/>
            <person name="Bills G."/>
            <person name="Bluhm B."/>
            <person name="Cannon C."/>
            <person name="Castanera R."/>
            <person name="Culley D."/>
            <person name="Daum C."/>
            <person name="Ezra D."/>
            <person name="Gonzalez J."/>
            <person name="Henrissat B."/>
            <person name="Kuo A."/>
            <person name="Liang C."/>
            <person name="Lipzen A."/>
            <person name="Lutzoni F."/>
            <person name="Magnuson J."/>
            <person name="Mondo S."/>
            <person name="Nolan M."/>
            <person name="Ohm R."/>
            <person name="Pangilinan J."/>
            <person name="Park H.-J."/>
            <person name="Ramirez L."/>
            <person name="Alfaro M."/>
            <person name="Sun H."/>
            <person name="Tritt A."/>
            <person name="Yoshinaga Y."/>
            <person name="Zwiers L.-H."/>
            <person name="Turgeon B."/>
            <person name="Goodwin S."/>
            <person name="Spatafora J."/>
            <person name="Crous P."/>
            <person name="Grigoriev I."/>
        </authorList>
    </citation>
    <scope>NUCLEOTIDE SEQUENCE</scope>
    <source>
        <strain evidence="1">CBS 279.74</strain>
    </source>
</reference>
<gene>
    <name evidence="1" type="ORF">K504DRAFT_502043</name>
</gene>
<protein>
    <submittedName>
        <fullName evidence="1">Uncharacterized protein</fullName>
    </submittedName>
</protein>
<dbReference type="AlphaFoldDB" id="A0A6G1KAB7"/>
<accession>A0A6G1KAB7</accession>
<evidence type="ECO:0000313" key="1">
    <source>
        <dbReference type="EMBL" id="KAF2709307.1"/>
    </source>
</evidence>
<sequence length="192" mass="21889">MYPRHEISSIKDGLVHLAGVFERLASIGRMSLPGLHLLSPIGLSYVHGLATNLIYTPWVDLTYCQAFNKAQRMSDAPITCLVRVHSVIENMDLFLILSQESKGDDALAVGNSKITSCETVSHVEYEVRPFRYSDPVTFLESNLRFVYPLSTRTVRLRSSALTRRKPLTRTRDTCVWRFEVSNGFWVYFAKQN</sequence>